<dbReference type="KEGG" id="cpb:Cphamn1_1931"/>
<keyword evidence="3 5" id="KW-0560">Oxidoreductase</keyword>
<feature type="binding site" evidence="5">
    <location>
        <position position="180"/>
    </location>
    <ligand>
        <name>NADP(+)</name>
        <dbReference type="ChEBI" id="CHEBI:58349"/>
    </ligand>
</feature>
<name>B3EM04_CHLPB</name>
<evidence type="ECO:0000256" key="5">
    <source>
        <dbReference type="HAMAP-Rule" id="MF_00956"/>
    </source>
</evidence>
<comment type="function">
    <text evidence="5">Catalyzes the two-step NADP-dependent conversion of GDP-4-dehydro-6-deoxy-D-mannose to GDP-fucose, involving an epimerase and a reductase reaction.</text>
</comment>
<feature type="binding site" evidence="5">
    <location>
        <position position="203"/>
    </location>
    <ligand>
        <name>substrate</name>
    </ligand>
</feature>
<dbReference type="EMBL" id="CP001101">
    <property type="protein sequence ID" value="ACE04845.1"/>
    <property type="molecule type" value="Genomic_DNA"/>
</dbReference>
<dbReference type="Pfam" id="PF01370">
    <property type="entry name" value="Epimerase"/>
    <property type="match status" value="1"/>
</dbReference>
<feature type="binding site" evidence="5">
    <location>
        <position position="140"/>
    </location>
    <ligand>
        <name>NADP(+)</name>
        <dbReference type="ChEBI" id="CHEBI:58349"/>
    </ligand>
</feature>
<dbReference type="EC" id="1.1.1.271" evidence="5"/>
<feature type="binding site" evidence="5">
    <location>
        <position position="188"/>
    </location>
    <ligand>
        <name>substrate</name>
    </ligand>
</feature>
<evidence type="ECO:0000256" key="2">
    <source>
        <dbReference type="ARBA" id="ARBA00022857"/>
    </source>
</evidence>
<evidence type="ECO:0000256" key="1">
    <source>
        <dbReference type="ARBA" id="ARBA00005959"/>
    </source>
</evidence>
<comment type="pathway">
    <text evidence="5">Nucleotide-sugar biosynthesis; GDP-L-fucose biosynthesis via de novo pathway; GDP-L-fucose from GDP-alpha-D-mannose: step 2/2.</text>
</comment>
<feature type="binding site" evidence="5">
    <location>
        <begin position="11"/>
        <end position="17"/>
    </location>
    <ligand>
        <name>NADP(+)</name>
        <dbReference type="ChEBI" id="CHEBI:58349"/>
    </ligand>
</feature>
<comment type="caution">
    <text evidence="5">Lacks conserved residue(s) required for the propagation of feature annotation.</text>
</comment>
<dbReference type="HOGENOM" id="CLU_007383_18_0_10"/>
<dbReference type="InterPro" id="IPR036291">
    <property type="entry name" value="NAD(P)-bd_dom_sf"/>
</dbReference>
<feature type="site" description="Important for catalytic activity" evidence="5">
    <location>
        <position position="107"/>
    </location>
</feature>
<comment type="similarity">
    <text evidence="1 5">Belongs to the NAD(P)-dependent epimerase/dehydratase family. Fucose synthase subfamily.</text>
</comment>
<evidence type="ECO:0000313" key="7">
    <source>
        <dbReference type="EMBL" id="ACE04845.1"/>
    </source>
</evidence>
<dbReference type="HAMAP" id="MF_00956">
    <property type="entry name" value="GDP_fucose_synth"/>
    <property type="match status" value="1"/>
</dbReference>
<feature type="binding site" evidence="5">
    <location>
        <position position="210"/>
    </location>
    <ligand>
        <name>substrate</name>
    </ligand>
</feature>
<reference evidence="7" key="1">
    <citation type="submission" date="2008-06" db="EMBL/GenBank/DDBJ databases">
        <title>Complete sequence of Chlorobium phaeobacteroides BS1.</title>
        <authorList>
            <consortium name="US DOE Joint Genome Institute"/>
            <person name="Lucas S."/>
            <person name="Copeland A."/>
            <person name="Lapidus A."/>
            <person name="Glavina del Rio T."/>
            <person name="Dalin E."/>
            <person name="Tice H."/>
            <person name="Bruce D."/>
            <person name="Goodwin L."/>
            <person name="Pitluck S."/>
            <person name="Schmutz J."/>
            <person name="Larimer F."/>
            <person name="Land M."/>
            <person name="Hauser L."/>
            <person name="Kyrpides N."/>
            <person name="Ovchinnikova G."/>
            <person name="Li T."/>
            <person name="Liu Z."/>
            <person name="Zhao F."/>
            <person name="Overmann J."/>
            <person name="Bryant D.A."/>
            <person name="Richardson P."/>
        </authorList>
    </citation>
    <scope>NUCLEOTIDE SEQUENCE [LARGE SCALE GENOMIC DNA]</scope>
    <source>
        <strain evidence="7">BS1</strain>
    </source>
</reference>
<feature type="site" description="Important for catalytic activity" evidence="5">
    <location>
        <position position="109"/>
    </location>
</feature>
<dbReference type="GO" id="GO:0042351">
    <property type="term" value="P:'de novo' GDP-L-fucose biosynthetic process"/>
    <property type="evidence" value="ECO:0007669"/>
    <property type="project" value="UniProtKB-UniRule"/>
</dbReference>
<dbReference type="AlphaFoldDB" id="B3EM04"/>
<dbReference type="Gene3D" id="3.40.50.720">
    <property type="entry name" value="NAD(P)-binding Rossmann-like Domain"/>
    <property type="match status" value="1"/>
</dbReference>
<dbReference type="GO" id="GO:0070401">
    <property type="term" value="F:NADP+ binding"/>
    <property type="evidence" value="ECO:0007669"/>
    <property type="project" value="UniProtKB-UniRule"/>
</dbReference>
<feature type="binding site" evidence="5">
    <location>
        <begin position="164"/>
        <end position="167"/>
    </location>
    <ligand>
        <name>NADP(+)</name>
        <dbReference type="ChEBI" id="CHEBI:58349"/>
    </ligand>
</feature>
<dbReference type="eggNOG" id="COG0451">
    <property type="taxonomic scope" value="Bacteria"/>
</dbReference>
<dbReference type="STRING" id="331678.Cphamn1_1931"/>
<keyword evidence="5" id="KW-0511">Multifunctional enzyme</keyword>
<dbReference type="InterPro" id="IPR001509">
    <property type="entry name" value="Epimerase_deHydtase"/>
</dbReference>
<proteinExistence type="inferred from homology"/>
<dbReference type="InterPro" id="IPR028614">
    <property type="entry name" value="GDP_fucose/colitose_synth"/>
</dbReference>
<evidence type="ECO:0000256" key="4">
    <source>
        <dbReference type="ARBA" id="ARBA00023235"/>
    </source>
</evidence>
<dbReference type="PANTHER" id="PTHR43238">
    <property type="entry name" value="GDP-L-FUCOSE SYNTHASE"/>
    <property type="match status" value="1"/>
</dbReference>
<comment type="catalytic activity">
    <reaction evidence="5">
        <text>GDP-beta-L-fucose + NADP(+) = GDP-4-dehydro-alpha-D-rhamnose + NADPH + H(+)</text>
        <dbReference type="Rhea" id="RHEA:18885"/>
        <dbReference type="ChEBI" id="CHEBI:15378"/>
        <dbReference type="ChEBI" id="CHEBI:57273"/>
        <dbReference type="ChEBI" id="CHEBI:57783"/>
        <dbReference type="ChEBI" id="CHEBI:57964"/>
        <dbReference type="ChEBI" id="CHEBI:58349"/>
        <dbReference type="EC" id="1.1.1.271"/>
    </reaction>
</comment>
<keyword evidence="2 5" id="KW-0521">NADP</keyword>
<keyword evidence="4 5" id="KW-0413">Isomerase</keyword>
<dbReference type="UniPathway" id="UPA00128">
    <property type="reaction ID" value="UER00191"/>
</dbReference>
<accession>B3EM04</accession>
<organism evidence="7">
    <name type="scientific">Chlorobium phaeobacteroides (strain BS1)</name>
    <dbReference type="NCBI Taxonomy" id="331678"/>
    <lineage>
        <taxon>Bacteria</taxon>
        <taxon>Pseudomonadati</taxon>
        <taxon>Chlorobiota</taxon>
        <taxon>Chlorobiia</taxon>
        <taxon>Chlorobiales</taxon>
        <taxon>Chlorobiaceae</taxon>
        <taxon>Chlorobium/Pelodictyon group</taxon>
        <taxon>Chlorobium</taxon>
    </lineage>
</organism>
<evidence type="ECO:0000259" key="6">
    <source>
        <dbReference type="Pfam" id="PF01370"/>
    </source>
</evidence>
<gene>
    <name evidence="5" type="primary">fcl</name>
    <name evidence="7" type="ordered locus">Cphamn1_1931</name>
</gene>
<protein>
    <recommendedName>
        <fullName evidence="5">GDP-L-fucose synthase</fullName>
        <ecNumber evidence="5">1.1.1.271</ecNumber>
    </recommendedName>
    <alternativeName>
        <fullName evidence="5">GDP-4-keto-6-deoxy-D-mannose-3,5-epimerase-4-reductase</fullName>
    </alternativeName>
</protein>
<dbReference type="GO" id="GO:0016853">
    <property type="term" value="F:isomerase activity"/>
    <property type="evidence" value="ECO:0007669"/>
    <property type="project" value="UniProtKB-KW"/>
</dbReference>
<feature type="domain" description="NAD-dependent epimerase/dehydratase" evidence="6">
    <location>
        <begin position="7"/>
        <end position="239"/>
    </location>
</feature>
<evidence type="ECO:0000256" key="3">
    <source>
        <dbReference type="ARBA" id="ARBA00023002"/>
    </source>
</evidence>
<dbReference type="PANTHER" id="PTHR43238:SF1">
    <property type="entry name" value="GDP-L-FUCOSE SYNTHASE"/>
    <property type="match status" value="1"/>
</dbReference>
<dbReference type="GO" id="GO:0050577">
    <property type="term" value="F:GDP-L-fucose synthase activity"/>
    <property type="evidence" value="ECO:0007669"/>
    <property type="project" value="UniProtKB-UniRule"/>
</dbReference>
<dbReference type="SUPFAM" id="SSF51735">
    <property type="entry name" value="NAD(P)-binding Rossmann-fold domains"/>
    <property type="match status" value="1"/>
</dbReference>
<dbReference type="CDD" id="cd05239">
    <property type="entry name" value="GDP_FS_SDR_e"/>
    <property type="match status" value="1"/>
</dbReference>
<dbReference type="OrthoDB" id="9811425at2"/>
<feature type="active site" description="Proton donor/acceptor" evidence="5">
    <location>
        <position position="136"/>
    </location>
</feature>
<dbReference type="Gene3D" id="3.90.25.10">
    <property type="entry name" value="UDP-galactose 4-epimerase, domain 1"/>
    <property type="match status" value="1"/>
</dbReference>
<feature type="binding site" evidence="5">
    <location>
        <begin position="105"/>
        <end position="108"/>
    </location>
    <ligand>
        <name>NADP(+)</name>
        <dbReference type="ChEBI" id="CHEBI:58349"/>
    </ligand>
</feature>
<sequence>MALKGVVLLTGGYGMVGRNILEHPSAQEWNIIFPGSSELDLTDYKSTFAYVDALRPDIVIHAAGKVGGIQANIAHPVDFLVKNMDMGRNIVLAARKVGVKRLLNLGSSCMYPRNASNPLTEEMILQGELEPTNEGYALAKIMTERLCRYINTEDPEYAFKTLIPCNLFGRHDKFEPEHSHLIPAIIHKIHNAIEAGHAAVEIWGDGSARREFMYAGDFADAVLRALGNFESLPNLMNVGLGYDYSINDYYQAAAEVMGFNGSFEHDCSKPVGMKQKLVSTDMQKAWGWSPSVSLRQGLQETYQYYKQQYQV</sequence>